<comment type="catalytic activity">
    <reaction evidence="11">
        <text>alpha-D-galactose + ATP = alpha-D-galactose 1-phosphate + ADP + H(+)</text>
        <dbReference type="Rhea" id="RHEA:13553"/>
        <dbReference type="ChEBI" id="CHEBI:15378"/>
        <dbReference type="ChEBI" id="CHEBI:28061"/>
        <dbReference type="ChEBI" id="CHEBI:30616"/>
        <dbReference type="ChEBI" id="CHEBI:58336"/>
        <dbReference type="ChEBI" id="CHEBI:456216"/>
        <dbReference type="EC" id="2.7.1.6"/>
    </reaction>
</comment>
<keyword evidence="9 11" id="KW-0299">Galactose metabolism</keyword>
<dbReference type="NCBIfam" id="TIGR00131">
    <property type="entry name" value="gal_kin"/>
    <property type="match status" value="1"/>
</dbReference>
<accession>A0A235F9U2</accession>
<evidence type="ECO:0000256" key="7">
    <source>
        <dbReference type="ARBA" id="ARBA00022840"/>
    </source>
</evidence>
<dbReference type="NCBIfam" id="NF003705">
    <property type="entry name" value="PRK05322.1"/>
    <property type="match status" value="1"/>
</dbReference>
<dbReference type="Proteomes" id="UP000215059">
    <property type="component" value="Unassembled WGS sequence"/>
</dbReference>
<dbReference type="PRINTS" id="PR00473">
    <property type="entry name" value="GALCTOKINASE"/>
</dbReference>
<dbReference type="InterPro" id="IPR020568">
    <property type="entry name" value="Ribosomal_Su5_D2-typ_SF"/>
</dbReference>
<dbReference type="InterPro" id="IPR014721">
    <property type="entry name" value="Ribsml_uS5_D2-typ_fold_subgr"/>
</dbReference>
<dbReference type="PROSITE" id="PS00627">
    <property type="entry name" value="GHMP_KINASES_ATP"/>
    <property type="match status" value="1"/>
</dbReference>
<evidence type="ECO:0000259" key="13">
    <source>
        <dbReference type="Pfam" id="PF00288"/>
    </source>
</evidence>
<name>A0A235F9U2_9BACL</name>
<dbReference type="FunFam" id="3.30.230.10:FF:000017">
    <property type="entry name" value="Galactokinase"/>
    <property type="match status" value="1"/>
</dbReference>
<gene>
    <name evidence="11" type="primary">galK</name>
    <name evidence="16" type="ORF">CGZ90_12470</name>
</gene>
<dbReference type="PRINTS" id="PR00959">
    <property type="entry name" value="MEVGALKINASE"/>
</dbReference>
<keyword evidence="2 11" id="KW-0963">Cytoplasm</keyword>
<keyword evidence="7 11" id="KW-0067">ATP-binding</keyword>
<feature type="domain" description="GHMP kinase C-terminal" evidence="14">
    <location>
        <begin position="286"/>
        <end position="366"/>
    </location>
</feature>
<keyword evidence="6 11" id="KW-0418">Kinase</keyword>
<comment type="subcellular location">
    <subcellularLocation>
        <location evidence="11">Cytoplasm</location>
    </subcellularLocation>
</comment>
<feature type="binding site" evidence="11">
    <location>
        <position position="69"/>
    </location>
    <ligand>
        <name>ATP</name>
        <dbReference type="ChEBI" id="CHEBI:30616"/>
    </ligand>
</feature>
<comment type="function">
    <text evidence="11">Catalyzes the transfer of the gamma-phosphate of ATP to D-galactose to form alpha-D-galactose-1-phosphate (Gal-1-P).</text>
</comment>
<feature type="site" description="Transition state stabilizer" evidence="11">
    <location>
        <position position="29"/>
    </location>
</feature>
<dbReference type="GO" id="GO:0005829">
    <property type="term" value="C:cytosol"/>
    <property type="evidence" value="ECO:0007669"/>
    <property type="project" value="TreeGrafter"/>
</dbReference>
<evidence type="ECO:0000256" key="1">
    <source>
        <dbReference type="ARBA" id="ARBA00006566"/>
    </source>
</evidence>
<feature type="domain" description="GHMP kinase N-terminal" evidence="13">
    <location>
        <begin position="94"/>
        <end position="182"/>
    </location>
</feature>
<feature type="domain" description="Galactokinase N-terminal" evidence="15">
    <location>
        <begin position="9"/>
        <end position="58"/>
    </location>
</feature>
<dbReference type="InterPro" id="IPR036554">
    <property type="entry name" value="GHMP_kinase_C_sf"/>
</dbReference>
<evidence type="ECO:0000256" key="10">
    <source>
        <dbReference type="ARBA" id="ARBA00023277"/>
    </source>
</evidence>
<dbReference type="InterPro" id="IPR000705">
    <property type="entry name" value="Galactokinase"/>
</dbReference>
<dbReference type="InterPro" id="IPR006204">
    <property type="entry name" value="GHMP_kinase_N_dom"/>
</dbReference>
<proteinExistence type="inferred from homology"/>
<dbReference type="InterPro" id="IPR006206">
    <property type="entry name" value="Mevalonate/galactokinase"/>
</dbReference>
<comment type="similarity">
    <text evidence="1 11">Belongs to the GHMP kinase family. GalK subfamily.</text>
</comment>
<feature type="binding site" evidence="11">
    <location>
        <begin position="35"/>
        <end position="38"/>
    </location>
    <ligand>
        <name>substrate</name>
    </ligand>
</feature>
<dbReference type="PIRSF" id="PIRSF000530">
    <property type="entry name" value="Galactokinase"/>
    <property type="match status" value="1"/>
</dbReference>
<dbReference type="Pfam" id="PF00288">
    <property type="entry name" value="GHMP_kinases_N"/>
    <property type="match status" value="1"/>
</dbReference>
<dbReference type="RefSeq" id="WP_094252835.1">
    <property type="nucleotide sequence ID" value="NZ_JBHLXL010000001.1"/>
</dbReference>
<keyword evidence="4 11" id="KW-0479">Metal-binding</keyword>
<dbReference type="PANTHER" id="PTHR10457">
    <property type="entry name" value="MEVALONATE KINASE/GALACTOKINASE"/>
    <property type="match status" value="1"/>
</dbReference>
<evidence type="ECO:0000256" key="9">
    <source>
        <dbReference type="ARBA" id="ARBA00023144"/>
    </source>
</evidence>
<keyword evidence="3 11" id="KW-0808">Transferase</keyword>
<dbReference type="Pfam" id="PF08544">
    <property type="entry name" value="GHMP_kinases_C"/>
    <property type="match status" value="1"/>
</dbReference>
<dbReference type="InterPro" id="IPR019741">
    <property type="entry name" value="Galactokinase_CS"/>
</dbReference>
<dbReference type="EMBL" id="NOII01000003">
    <property type="protein sequence ID" value="OYD57485.1"/>
    <property type="molecule type" value="Genomic_DNA"/>
</dbReference>
<dbReference type="FunFam" id="3.30.70.890:FF:000001">
    <property type="entry name" value="Galactokinase"/>
    <property type="match status" value="1"/>
</dbReference>
<dbReference type="InterPro" id="IPR019539">
    <property type="entry name" value="GalKase_N"/>
</dbReference>
<feature type="binding site" evidence="11">
    <location>
        <position position="162"/>
    </location>
    <ligand>
        <name>Mg(2+)</name>
        <dbReference type="ChEBI" id="CHEBI:18420"/>
    </ligand>
</feature>
<evidence type="ECO:0000256" key="11">
    <source>
        <dbReference type="HAMAP-Rule" id="MF_00246"/>
    </source>
</evidence>
<dbReference type="Gene3D" id="3.30.70.890">
    <property type="entry name" value="GHMP kinase, C-terminal domain"/>
    <property type="match status" value="1"/>
</dbReference>
<reference evidence="16 17" key="1">
    <citation type="submission" date="2017-07" db="EMBL/GenBank/DDBJ databases">
        <title>Fictibacillus sp. nov. GDSW-R2A3 Genome sequencing and assembly.</title>
        <authorList>
            <person name="Mayilraj S."/>
        </authorList>
    </citation>
    <scope>NUCLEOTIDE SEQUENCE [LARGE SCALE GENOMIC DNA]</scope>
    <source>
        <strain evidence="16 17">GDSW-R2A3</strain>
    </source>
</reference>
<feature type="binding site" evidence="11">
    <location>
        <position position="130"/>
    </location>
    <ligand>
        <name>Mg(2+)</name>
        <dbReference type="ChEBI" id="CHEBI:18420"/>
    </ligand>
</feature>
<comment type="caution">
    <text evidence="16">The sequence shown here is derived from an EMBL/GenBank/DDBJ whole genome shotgun (WGS) entry which is preliminary data.</text>
</comment>
<comment type="pathway">
    <text evidence="11">Carbohydrate metabolism; galactose metabolism.</text>
</comment>
<dbReference type="HAMAP" id="MF_00246">
    <property type="entry name" value="Galactokinase"/>
    <property type="match status" value="1"/>
</dbReference>
<keyword evidence="5 11" id="KW-0547">Nucleotide-binding</keyword>
<feature type="active site" description="Proton acceptor" evidence="11">
    <location>
        <position position="174"/>
    </location>
</feature>
<dbReference type="GO" id="GO:0005524">
    <property type="term" value="F:ATP binding"/>
    <property type="evidence" value="ECO:0007669"/>
    <property type="project" value="UniProtKB-UniRule"/>
</dbReference>
<evidence type="ECO:0000256" key="12">
    <source>
        <dbReference type="NCBIfam" id="TIGR00131"/>
    </source>
</evidence>
<dbReference type="SUPFAM" id="SSF55060">
    <property type="entry name" value="GHMP Kinase, C-terminal domain"/>
    <property type="match status" value="1"/>
</dbReference>
<dbReference type="PROSITE" id="PS00106">
    <property type="entry name" value="GALACTOKINASE"/>
    <property type="match status" value="1"/>
</dbReference>
<evidence type="ECO:0000256" key="2">
    <source>
        <dbReference type="ARBA" id="ARBA00022490"/>
    </source>
</evidence>
<keyword evidence="8 11" id="KW-0460">Magnesium</keyword>
<evidence type="ECO:0000256" key="3">
    <source>
        <dbReference type="ARBA" id="ARBA00022679"/>
    </source>
</evidence>
<evidence type="ECO:0000313" key="17">
    <source>
        <dbReference type="Proteomes" id="UP000215059"/>
    </source>
</evidence>
<evidence type="ECO:0000259" key="14">
    <source>
        <dbReference type="Pfam" id="PF08544"/>
    </source>
</evidence>
<dbReference type="PANTHER" id="PTHR10457:SF7">
    <property type="entry name" value="GALACTOKINASE-RELATED"/>
    <property type="match status" value="1"/>
</dbReference>
<feature type="binding site" evidence="11">
    <location>
        <begin position="124"/>
        <end position="130"/>
    </location>
    <ligand>
        <name>ATP</name>
        <dbReference type="ChEBI" id="CHEBI:30616"/>
    </ligand>
</feature>
<organism evidence="16 17">
    <name type="scientific">Fictibacillus aquaticus</name>
    <dbReference type="NCBI Taxonomy" id="2021314"/>
    <lineage>
        <taxon>Bacteria</taxon>
        <taxon>Bacillati</taxon>
        <taxon>Bacillota</taxon>
        <taxon>Bacilli</taxon>
        <taxon>Bacillales</taxon>
        <taxon>Fictibacillaceae</taxon>
        <taxon>Fictibacillus</taxon>
    </lineage>
</organism>
<dbReference type="InterPro" id="IPR013750">
    <property type="entry name" value="GHMP_kinase_C_dom"/>
</dbReference>
<feature type="binding site" evidence="11">
    <location>
        <position position="224"/>
    </location>
    <ligand>
        <name>substrate</name>
    </ligand>
</feature>
<dbReference type="GO" id="GO:0006012">
    <property type="term" value="P:galactose metabolic process"/>
    <property type="evidence" value="ECO:0007669"/>
    <property type="project" value="UniProtKB-UniRule"/>
</dbReference>
<dbReference type="AlphaFoldDB" id="A0A235F9U2"/>
<dbReference type="Gene3D" id="3.30.230.10">
    <property type="match status" value="1"/>
</dbReference>
<dbReference type="UniPathway" id="UPA00214"/>
<dbReference type="InterPro" id="IPR022963">
    <property type="entry name" value="Galactokinase_bac"/>
</dbReference>
<dbReference type="Pfam" id="PF10509">
    <property type="entry name" value="GalKase_gal_bdg"/>
    <property type="match status" value="1"/>
</dbReference>
<evidence type="ECO:0000256" key="8">
    <source>
        <dbReference type="ARBA" id="ARBA00022842"/>
    </source>
</evidence>
<evidence type="ECO:0000256" key="4">
    <source>
        <dbReference type="ARBA" id="ARBA00022723"/>
    </source>
</evidence>
<dbReference type="SUPFAM" id="SSF54211">
    <property type="entry name" value="Ribosomal protein S5 domain 2-like"/>
    <property type="match status" value="1"/>
</dbReference>
<dbReference type="GO" id="GO:0000287">
    <property type="term" value="F:magnesium ion binding"/>
    <property type="evidence" value="ECO:0007669"/>
    <property type="project" value="UniProtKB-UniRule"/>
</dbReference>
<evidence type="ECO:0000313" key="16">
    <source>
        <dbReference type="EMBL" id="OYD57485.1"/>
    </source>
</evidence>
<evidence type="ECO:0000259" key="15">
    <source>
        <dbReference type="Pfam" id="PF10509"/>
    </source>
</evidence>
<dbReference type="EC" id="2.7.1.6" evidence="11 12"/>
<sequence length="394" mass="43710">MNEQQLIDQFTRYFSGNTDNIRLFFAPGRVNLIGEHTDYNGGFVFPAALTIGTYMAVRQRNDGILHVRSENFPLAVSFDAKKEIGNKAEDDWANYPKGIVKELQTLGLEMSGADILYYGNIPNGAGLSSSASIGMVTAYGLSRLEGSEISELELALLCQRVENTFIGVNSGIMDQFAVGFGKRNMAVFLNCDNNEFRRIPLNIGSCKLVITNTNKRRGLADSKYNERRSECEQGLAELQQHIPGLRNLGSLSLADFEKTEHVIKDEVIRKRVRHVVTEDDRVLKAVDALEKGDLKLFGDYMKQSHLSLREDYEVTGKELDTLFVLQSQHDGCVGSRMTGAGFGGCTVSIVESERVDHFMTEVGAAYEKQTGLNADFYVCDIGDGVQEKGRVKTI</sequence>
<evidence type="ECO:0000256" key="5">
    <source>
        <dbReference type="ARBA" id="ARBA00022741"/>
    </source>
</evidence>
<dbReference type="OrthoDB" id="250531at2"/>
<protein>
    <recommendedName>
        <fullName evidence="11 12">Galactokinase</fullName>
        <ecNumber evidence="11 12">2.7.1.6</ecNumber>
    </recommendedName>
    <alternativeName>
        <fullName evidence="11">Galactose kinase</fullName>
    </alternativeName>
</protein>
<dbReference type="InterPro" id="IPR006203">
    <property type="entry name" value="GHMP_knse_ATP-bd_CS"/>
</dbReference>
<keyword evidence="17" id="KW-1185">Reference proteome</keyword>
<keyword evidence="10 11" id="KW-0119">Carbohydrate metabolism</keyword>
<dbReference type="GO" id="GO:0004335">
    <property type="term" value="F:galactokinase activity"/>
    <property type="evidence" value="ECO:0007669"/>
    <property type="project" value="UniProtKB-UniRule"/>
</dbReference>
<evidence type="ECO:0000256" key="6">
    <source>
        <dbReference type="ARBA" id="ARBA00022777"/>
    </source>
</evidence>